<evidence type="ECO:0000313" key="14">
    <source>
        <dbReference type="Proteomes" id="UP000095284"/>
    </source>
</evidence>
<evidence type="ECO:0000256" key="7">
    <source>
        <dbReference type="PROSITE-ProRule" id="PRU00191"/>
    </source>
</evidence>
<dbReference type="InterPro" id="IPR011009">
    <property type="entry name" value="Kinase-like_dom_sf"/>
</dbReference>
<gene>
    <name evidence="13" type="ORF">BXYJ_LOCUS12110</name>
</gene>
<feature type="binding site" evidence="8">
    <location>
        <position position="151"/>
    </location>
    <ligand>
        <name>ATP</name>
        <dbReference type="ChEBI" id="CHEBI:30616"/>
    </ligand>
</feature>
<dbReference type="PANTHER" id="PTHR24418">
    <property type="entry name" value="TYROSINE-PROTEIN KINASE"/>
    <property type="match status" value="1"/>
</dbReference>
<dbReference type="InterPro" id="IPR000719">
    <property type="entry name" value="Prot_kinase_dom"/>
</dbReference>
<keyword evidence="7" id="KW-0727">SH2 domain</keyword>
<dbReference type="PROSITE" id="PS50001">
    <property type="entry name" value="SH2"/>
    <property type="match status" value="1"/>
</dbReference>
<dbReference type="GO" id="GO:0004715">
    <property type="term" value="F:non-membrane spanning protein tyrosine kinase activity"/>
    <property type="evidence" value="ECO:0007669"/>
    <property type="project" value="UniProtKB-EC"/>
</dbReference>
<dbReference type="eggNOG" id="KOG0194">
    <property type="taxonomic scope" value="Eukaryota"/>
</dbReference>
<feature type="region of interest" description="Disordered" evidence="10">
    <location>
        <begin position="423"/>
        <end position="610"/>
    </location>
</feature>
<dbReference type="GO" id="GO:0005524">
    <property type="term" value="F:ATP binding"/>
    <property type="evidence" value="ECO:0007669"/>
    <property type="project" value="UniProtKB-UniRule"/>
</dbReference>
<name>A0A1I7RN96_BURXY</name>
<organism evidence="14 16">
    <name type="scientific">Bursaphelenchus xylophilus</name>
    <name type="common">Pinewood nematode worm</name>
    <name type="synonym">Aphelenchoides xylophilus</name>
    <dbReference type="NCBI Taxonomy" id="6326"/>
    <lineage>
        <taxon>Eukaryota</taxon>
        <taxon>Metazoa</taxon>
        <taxon>Ecdysozoa</taxon>
        <taxon>Nematoda</taxon>
        <taxon>Chromadorea</taxon>
        <taxon>Rhabditida</taxon>
        <taxon>Tylenchina</taxon>
        <taxon>Tylenchomorpha</taxon>
        <taxon>Aphelenchoidea</taxon>
        <taxon>Aphelenchoididae</taxon>
        <taxon>Bursaphelenchus</taxon>
    </lineage>
</organism>
<dbReference type="OrthoDB" id="4062651at2759"/>
<dbReference type="InterPro" id="IPR017441">
    <property type="entry name" value="Protein_kinase_ATP_BS"/>
</dbReference>
<evidence type="ECO:0000256" key="1">
    <source>
        <dbReference type="ARBA" id="ARBA00022679"/>
    </source>
</evidence>
<evidence type="ECO:0000256" key="4">
    <source>
        <dbReference type="ARBA" id="ARBA00022840"/>
    </source>
</evidence>
<keyword evidence="4 8" id="KW-0067">ATP-binding</keyword>
<keyword evidence="3 9" id="KW-0418">Kinase</keyword>
<dbReference type="EMBL" id="CAJFCV020000005">
    <property type="protein sequence ID" value="CAG9123785.1"/>
    <property type="molecule type" value="Genomic_DNA"/>
</dbReference>
<keyword evidence="1 9" id="KW-0808">Transferase</keyword>
<keyword evidence="2 8" id="KW-0547">Nucleotide-binding</keyword>
<dbReference type="WBParaSite" id="BXY_0218200.1">
    <property type="protein sequence ID" value="BXY_0218200.1"/>
    <property type="gene ID" value="BXY_0218200"/>
</dbReference>
<dbReference type="InterPro" id="IPR000980">
    <property type="entry name" value="SH2"/>
</dbReference>
<dbReference type="EMBL" id="CAJFDI010000005">
    <property type="protein sequence ID" value="CAD5232019.1"/>
    <property type="molecule type" value="Genomic_DNA"/>
</dbReference>
<feature type="compositionally biased region" description="Basic and acidic residues" evidence="10">
    <location>
        <begin position="439"/>
        <end position="451"/>
    </location>
</feature>
<dbReference type="InterPro" id="IPR036860">
    <property type="entry name" value="SH2_dom_sf"/>
</dbReference>
<dbReference type="InterPro" id="IPR008266">
    <property type="entry name" value="Tyr_kinase_AS"/>
</dbReference>
<evidence type="ECO:0000256" key="5">
    <source>
        <dbReference type="ARBA" id="ARBA00023137"/>
    </source>
</evidence>
<dbReference type="Gene3D" id="3.30.505.10">
    <property type="entry name" value="SH2 domain"/>
    <property type="match status" value="1"/>
</dbReference>
<keyword evidence="5 9" id="KW-0829">Tyrosine-protein kinase</keyword>
<dbReference type="PROSITE" id="PS00107">
    <property type="entry name" value="PROTEIN_KINASE_ATP"/>
    <property type="match status" value="1"/>
</dbReference>
<evidence type="ECO:0000313" key="13">
    <source>
        <dbReference type="EMBL" id="CAD5232019.1"/>
    </source>
</evidence>
<dbReference type="InterPro" id="IPR001245">
    <property type="entry name" value="Ser-Thr/Tyr_kinase_cat_dom"/>
</dbReference>
<evidence type="ECO:0000256" key="2">
    <source>
        <dbReference type="ARBA" id="ARBA00022741"/>
    </source>
</evidence>
<evidence type="ECO:0000256" key="3">
    <source>
        <dbReference type="ARBA" id="ARBA00022777"/>
    </source>
</evidence>
<proteinExistence type="inferred from homology"/>
<feature type="compositionally biased region" description="Basic residues" evidence="10">
    <location>
        <begin position="473"/>
        <end position="483"/>
    </location>
</feature>
<evidence type="ECO:0000256" key="6">
    <source>
        <dbReference type="ARBA" id="ARBA00051245"/>
    </source>
</evidence>
<keyword evidence="15" id="KW-1185">Reference proteome</keyword>
<evidence type="ECO:0000259" key="11">
    <source>
        <dbReference type="PROSITE" id="PS50001"/>
    </source>
</evidence>
<dbReference type="CDD" id="cd00192">
    <property type="entry name" value="PTKc"/>
    <property type="match status" value="1"/>
</dbReference>
<dbReference type="Proteomes" id="UP000659654">
    <property type="component" value="Unassembled WGS sequence"/>
</dbReference>
<comment type="catalytic activity">
    <reaction evidence="6 9">
        <text>L-tyrosyl-[protein] + ATP = O-phospho-L-tyrosyl-[protein] + ADP + H(+)</text>
        <dbReference type="Rhea" id="RHEA:10596"/>
        <dbReference type="Rhea" id="RHEA-COMP:10136"/>
        <dbReference type="Rhea" id="RHEA-COMP:20101"/>
        <dbReference type="ChEBI" id="CHEBI:15378"/>
        <dbReference type="ChEBI" id="CHEBI:30616"/>
        <dbReference type="ChEBI" id="CHEBI:46858"/>
        <dbReference type="ChEBI" id="CHEBI:61978"/>
        <dbReference type="ChEBI" id="CHEBI:456216"/>
        <dbReference type="EC" id="2.7.10.2"/>
    </reaction>
</comment>
<dbReference type="PROSITE" id="PS00109">
    <property type="entry name" value="PROTEIN_KINASE_TYR"/>
    <property type="match status" value="1"/>
</dbReference>
<dbReference type="Gene3D" id="1.10.510.10">
    <property type="entry name" value="Transferase(Phosphotransferase) domain 1"/>
    <property type="match status" value="1"/>
</dbReference>
<dbReference type="Pfam" id="PF07714">
    <property type="entry name" value="PK_Tyr_Ser-Thr"/>
    <property type="match status" value="1"/>
</dbReference>
<evidence type="ECO:0000256" key="9">
    <source>
        <dbReference type="RuleBase" id="RU362096"/>
    </source>
</evidence>
<dbReference type="PROSITE" id="PS50011">
    <property type="entry name" value="PROTEIN_KINASE_DOM"/>
    <property type="match status" value="1"/>
</dbReference>
<evidence type="ECO:0000259" key="12">
    <source>
        <dbReference type="PROSITE" id="PS50011"/>
    </source>
</evidence>
<feature type="domain" description="SH2" evidence="11">
    <location>
        <begin position="10"/>
        <end position="104"/>
    </location>
</feature>
<protein>
    <recommendedName>
        <fullName evidence="9">Tyrosine-protein kinase</fullName>
        <ecNumber evidence="9">2.7.10.2</ecNumber>
    </recommendedName>
</protein>
<dbReference type="SUPFAM" id="SSF55550">
    <property type="entry name" value="SH2 domain"/>
    <property type="match status" value="1"/>
</dbReference>
<feature type="domain" description="Protein kinase" evidence="12">
    <location>
        <begin position="120"/>
        <end position="394"/>
    </location>
</feature>
<accession>A0A1I7RN96</accession>
<evidence type="ECO:0000256" key="8">
    <source>
        <dbReference type="PROSITE-ProRule" id="PRU10141"/>
    </source>
</evidence>
<dbReference type="PRINTS" id="PR00109">
    <property type="entry name" value="TYRKINASE"/>
</dbReference>
<dbReference type="EC" id="2.7.10.2" evidence="9"/>
<dbReference type="AlphaFoldDB" id="A0A1I7RN96"/>
<evidence type="ECO:0000313" key="16">
    <source>
        <dbReference type="WBParaSite" id="BXY_0218200.1"/>
    </source>
</evidence>
<dbReference type="CDD" id="cd00173">
    <property type="entry name" value="SH2"/>
    <property type="match status" value="1"/>
</dbReference>
<dbReference type="Proteomes" id="UP000095284">
    <property type="component" value="Unplaced"/>
</dbReference>
<reference evidence="16" key="1">
    <citation type="submission" date="2016-11" db="UniProtKB">
        <authorList>
            <consortium name="WormBaseParasite"/>
        </authorList>
    </citation>
    <scope>IDENTIFICATION</scope>
</reference>
<evidence type="ECO:0000313" key="15">
    <source>
        <dbReference type="Proteomes" id="UP000659654"/>
    </source>
</evidence>
<comment type="similarity">
    <text evidence="9">Belongs to the protein kinase superfamily. Tyr protein kinase family.</text>
</comment>
<sequence length="610" mass="69553">MEEVLRHEKWFFGYVSRKFVEKYLKNPGDWCVRSNCRKDFGRVNTEHFVCVKKSDGQIHDYVLKFDKRKGWYFGGTESEVYPSLETLLHSKTETIQKLQLLNAADRPPILIPPGSLEWENCDANLLGKGSYGTVVRAKATINKVKFDVAVKIPQTAPTVPKLGSKRNTQKEVMLEVEQMLHEAEVMRHFHHENILRCFGIDTSEDTIRLVLSLCPGGSLLEHLHHNGEEIRFEEKLIFSLEAARGLKYLHTKWKCIHRDMAARNCLIAKDGKLKLSDFGICMMEGVTNTNEDKIKVPIPWLAPECLTARPRFSTKSDVFSFAIFMYEIVTNGQKPWPEYGRTEDIMRLVRCGKRMTIPASTHKEFQQIITACWAHLPYGRPEIWEVVFFIRRLLNSSGIPKPEHRSLAKLSKGIIPVPFTEDPEDFELDECSPPPTSEEVLRMDRITQERQKRLRSPSVELSSDDFSSDFHGHTPKHKNRISRNRIPSSEPMSRPSDNSSSAEFRGKNRNSQSDRPRPSPARSSNSKPPTPSARKSLNTPSRALATARRVSTPSKLFAPPRRISSTPMRTARANADRMGSSTMSSAQPVIKPTARISTKKREKKSDTDNE</sequence>
<dbReference type="SMART" id="SM00252">
    <property type="entry name" value="SH2"/>
    <property type="match status" value="1"/>
</dbReference>
<feature type="compositionally biased region" description="Polar residues" evidence="10">
    <location>
        <begin position="485"/>
        <end position="502"/>
    </location>
</feature>
<evidence type="ECO:0000256" key="10">
    <source>
        <dbReference type="SAM" id="MobiDB-lite"/>
    </source>
</evidence>
<dbReference type="SMR" id="A0A1I7RN96"/>
<reference evidence="13" key="2">
    <citation type="submission" date="2020-09" db="EMBL/GenBank/DDBJ databases">
        <authorList>
            <person name="Kikuchi T."/>
        </authorList>
    </citation>
    <scope>NUCLEOTIDE SEQUENCE</scope>
    <source>
        <strain evidence="13">Ka4C1</strain>
    </source>
</reference>
<dbReference type="InterPro" id="IPR050198">
    <property type="entry name" value="Non-receptor_tyrosine_kinases"/>
</dbReference>
<dbReference type="Proteomes" id="UP000582659">
    <property type="component" value="Unassembled WGS sequence"/>
</dbReference>
<dbReference type="SUPFAM" id="SSF56112">
    <property type="entry name" value="Protein kinase-like (PK-like)"/>
    <property type="match status" value="1"/>
</dbReference>